<comment type="similarity">
    <text evidence="2">Belongs to the glycosyl hydrolase 3 family.</text>
</comment>
<dbReference type="Gene3D" id="2.60.120.260">
    <property type="entry name" value="Galactose-binding domain-like"/>
    <property type="match status" value="1"/>
</dbReference>
<dbReference type="InterPro" id="IPR036962">
    <property type="entry name" value="Glyco_hydro_3_N_sf"/>
</dbReference>
<evidence type="ECO:0000259" key="6">
    <source>
        <dbReference type="PROSITE" id="PS51820"/>
    </source>
</evidence>
<dbReference type="PANTHER" id="PTHR42715">
    <property type="entry name" value="BETA-GLUCOSIDASE"/>
    <property type="match status" value="1"/>
</dbReference>
<keyword evidence="5" id="KW-0326">Glycosidase</keyword>
<keyword evidence="4" id="KW-0378">Hydrolase</keyword>
<evidence type="ECO:0000256" key="1">
    <source>
        <dbReference type="ARBA" id="ARBA00000448"/>
    </source>
</evidence>
<evidence type="ECO:0000313" key="7">
    <source>
        <dbReference type="EMBL" id="KAI9633295.1"/>
    </source>
</evidence>
<dbReference type="PANTHER" id="PTHR42715:SF10">
    <property type="entry name" value="BETA-GLUCOSIDASE"/>
    <property type="match status" value="1"/>
</dbReference>
<dbReference type="Pfam" id="PF00933">
    <property type="entry name" value="Glyco_hydro_3"/>
    <property type="match status" value="1"/>
</dbReference>
<feature type="domain" description="PA14" evidence="6">
    <location>
        <begin position="424"/>
        <end position="585"/>
    </location>
</feature>
<gene>
    <name evidence="7" type="ORF">MKK02DRAFT_18450</name>
</gene>
<dbReference type="GO" id="GO:0008422">
    <property type="term" value="F:beta-glucosidase activity"/>
    <property type="evidence" value="ECO:0007669"/>
    <property type="project" value="UniProtKB-EC"/>
</dbReference>
<comment type="caution">
    <text evidence="7">The sequence shown here is derived from an EMBL/GenBank/DDBJ whole genome shotgun (WGS) entry which is preliminary data.</text>
</comment>
<dbReference type="InterPro" id="IPR002772">
    <property type="entry name" value="Glyco_hydro_3_C"/>
</dbReference>
<dbReference type="AlphaFoldDB" id="A0AA38H383"/>
<comment type="catalytic activity">
    <reaction evidence="1">
        <text>Hydrolysis of terminal, non-reducing beta-D-glucosyl residues with release of beta-D-glucose.</text>
        <dbReference type="EC" id="3.2.1.21"/>
    </reaction>
</comment>
<accession>A0AA38H383</accession>
<dbReference type="InterPro" id="IPR026891">
    <property type="entry name" value="Fn3-like"/>
</dbReference>
<dbReference type="PRINTS" id="PR00133">
    <property type="entry name" value="GLHYDRLASE3"/>
</dbReference>
<dbReference type="Gene3D" id="3.40.50.1700">
    <property type="entry name" value="Glycoside hydrolase family 3 C-terminal domain"/>
    <property type="match status" value="1"/>
</dbReference>
<dbReference type="SMART" id="SM01217">
    <property type="entry name" value="Fn3_like"/>
    <property type="match status" value="1"/>
</dbReference>
<name>A0AA38H383_9TREE</name>
<dbReference type="InterPro" id="IPR050288">
    <property type="entry name" value="Cellulose_deg_GH3"/>
</dbReference>
<evidence type="ECO:0000256" key="5">
    <source>
        <dbReference type="ARBA" id="ARBA00023295"/>
    </source>
</evidence>
<proteinExistence type="inferred from homology"/>
<dbReference type="PROSITE" id="PS51820">
    <property type="entry name" value="PA14"/>
    <property type="match status" value="1"/>
</dbReference>
<dbReference type="InterPro" id="IPR011658">
    <property type="entry name" value="PA14_dom"/>
</dbReference>
<dbReference type="InterPro" id="IPR037524">
    <property type="entry name" value="PA14/GLEYA"/>
</dbReference>
<evidence type="ECO:0000313" key="8">
    <source>
        <dbReference type="Proteomes" id="UP001164286"/>
    </source>
</evidence>
<dbReference type="SUPFAM" id="SSF52279">
    <property type="entry name" value="Beta-D-glucan exohydrolase, C-terminal domain"/>
    <property type="match status" value="1"/>
</dbReference>
<dbReference type="Proteomes" id="UP001164286">
    <property type="component" value="Unassembled WGS sequence"/>
</dbReference>
<dbReference type="GeneID" id="77725151"/>
<protein>
    <recommendedName>
        <fullName evidence="3">beta-glucosidase</fullName>
        <ecNumber evidence="3">3.2.1.21</ecNumber>
    </recommendedName>
</protein>
<dbReference type="GO" id="GO:0009251">
    <property type="term" value="P:glucan catabolic process"/>
    <property type="evidence" value="ECO:0007669"/>
    <property type="project" value="TreeGrafter"/>
</dbReference>
<dbReference type="EC" id="3.2.1.21" evidence="3"/>
<reference evidence="7" key="1">
    <citation type="journal article" date="2022" name="G3 (Bethesda)">
        <title>High quality genome of the basidiomycete yeast Dioszegia hungarica PDD-24b-2 isolated from cloud water.</title>
        <authorList>
            <person name="Jarrige D."/>
            <person name="Haridas S."/>
            <person name="Bleykasten-Grosshans C."/>
            <person name="Joly M."/>
            <person name="Nadalig T."/>
            <person name="Sancelme M."/>
            <person name="Vuilleumier S."/>
            <person name="Grigoriev I.V."/>
            <person name="Amato P."/>
            <person name="Bringel F."/>
        </authorList>
    </citation>
    <scope>NUCLEOTIDE SEQUENCE</scope>
    <source>
        <strain evidence="7">PDD-24b-2</strain>
    </source>
</reference>
<keyword evidence="8" id="KW-1185">Reference proteome</keyword>
<dbReference type="InterPro" id="IPR017853">
    <property type="entry name" value="GH"/>
</dbReference>
<dbReference type="Gene3D" id="3.20.20.300">
    <property type="entry name" value="Glycoside hydrolase, family 3, N-terminal domain"/>
    <property type="match status" value="1"/>
</dbReference>
<dbReference type="InterPro" id="IPR013783">
    <property type="entry name" value="Ig-like_fold"/>
</dbReference>
<organism evidence="7 8">
    <name type="scientific">Dioszegia hungarica</name>
    <dbReference type="NCBI Taxonomy" id="4972"/>
    <lineage>
        <taxon>Eukaryota</taxon>
        <taxon>Fungi</taxon>
        <taxon>Dikarya</taxon>
        <taxon>Basidiomycota</taxon>
        <taxon>Agaricomycotina</taxon>
        <taxon>Tremellomycetes</taxon>
        <taxon>Tremellales</taxon>
        <taxon>Bulleribasidiaceae</taxon>
        <taxon>Dioszegia</taxon>
    </lineage>
</organism>
<dbReference type="Pfam" id="PF14310">
    <property type="entry name" value="Fn3-like"/>
    <property type="match status" value="1"/>
</dbReference>
<dbReference type="EMBL" id="JAKWFO010000011">
    <property type="protein sequence ID" value="KAI9633295.1"/>
    <property type="molecule type" value="Genomic_DNA"/>
</dbReference>
<sequence length="872" mass="96011">MHYIPTDNSHMDRSFLDVDLDELITKLTVPEKISLLAGKDRWSTVDITRLNIPSIKVTDGSNGARGGSFFKMIPAVAIPCGSGLGCSFSPSLMHELGGLLAAETLARKSVCLLGPTINVPRSPLCGRTFEQFSEDPTLSGYLAAAYINGLQAGGISPTVKHFVGNEQEHERNGADSIIAPRAFREVYLRPFQIAERLSRPWAYMTSYNKVNGVHCSEDKWLLDTLLKGEWGFGEDGFIMSDWWGTYSIDLSIKAGMSLEMPGGSGLYRQEAIVVHQLKSHKLLHSDIDKLVKSVLQWTQRLVKLNADLVYSPDTDEFTRPRTKEDEDLTRRAATESITLLQNVDSILPLEPNSNGPLKVAVIGAQAKARVATGGGSAQCRTSWCQSPWDALNEQNPGGIELSYSLGGYVSKYLPVLDSSFTRLDGSKGFDLHHYAIAADGTQSAKPAYIDTHDLSDMYMYDFYHPRLGMHYFTELHTLFTSPIDGEYEIGFCVTGQGWLWVDGELRIVNATAEEQVVGTAFLGYGTAEKSTLIQVKKGQTYTIKLLHDTRLPSGSTRGKGPIVRPGIRLGARPSVDPDAAIEQAVELAKKSDRAVLVVGLNSDWESEGFDRPTLALPGRSNELISRVAAANSNTIVVLQTGSAVSMPWLSAVKGVVHAFYLGNQCGDAIADILYGTANPSGRLSLTMPAKEEDVPAYPDFKSARTKVHYTEGTWVGYKWYNMRKIEPLFAFGHGLSYTTFEYSDLRLSAPPPTLKVADEWKATVEVTVKNTGGRMGSHSAHVYLSPPKETDVSLKHPDHALQGFDKAYNLAPGESMTLEIELDKYAICHWDDLTETWRAEKGTWTVKIGRDAQTFWGCETFEIGHNMPWSGL</sequence>
<evidence type="ECO:0000256" key="4">
    <source>
        <dbReference type="ARBA" id="ARBA00022801"/>
    </source>
</evidence>
<dbReference type="InterPro" id="IPR001764">
    <property type="entry name" value="Glyco_hydro_3_N"/>
</dbReference>
<dbReference type="Gene3D" id="2.60.40.10">
    <property type="entry name" value="Immunoglobulins"/>
    <property type="match status" value="1"/>
</dbReference>
<evidence type="ECO:0000256" key="2">
    <source>
        <dbReference type="ARBA" id="ARBA00005336"/>
    </source>
</evidence>
<dbReference type="RefSeq" id="XP_052943072.1">
    <property type="nucleotide sequence ID" value="XM_053085950.1"/>
</dbReference>
<dbReference type="SUPFAM" id="SSF51445">
    <property type="entry name" value="(Trans)glycosidases"/>
    <property type="match status" value="1"/>
</dbReference>
<dbReference type="InterPro" id="IPR036881">
    <property type="entry name" value="Glyco_hydro_3_C_sf"/>
</dbReference>
<dbReference type="Pfam" id="PF07691">
    <property type="entry name" value="PA14"/>
    <property type="match status" value="1"/>
</dbReference>
<dbReference type="Pfam" id="PF01915">
    <property type="entry name" value="Glyco_hydro_3_C"/>
    <property type="match status" value="1"/>
</dbReference>
<evidence type="ECO:0000256" key="3">
    <source>
        <dbReference type="ARBA" id="ARBA00012744"/>
    </source>
</evidence>